<sequence length="166" mass="19042">MDTHSLDKALLECGHKYVDALEHLGMKPECAFWAYDEELEQFFLVLITSMFDYAGPLKLAEKLFKAYNSHGLPAEIDPFQVRLHSPKQTIYRNIAPLLTQRITGADFALENPHVNIPESLLSQPIAIRSDGLYVHPDWIYRFAPVKRNEVGRQWNKFVTRVDSLAA</sequence>
<gene>
    <name evidence="1" type="ORF">BJF92_12300</name>
</gene>
<dbReference type="AlphaFoldDB" id="A0A1Q9ANE6"/>
<proteinExistence type="predicted"/>
<dbReference type="RefSeq" id="WP_075633866.1">
    <property type="nucleotide sequence ID" value="NZ_MKIO01000021.1"/>
</dbReference>
<protein>
    <submittedName>
        <fullName evidence="1">Uncharacterized protein</fullName>
    </submittedName>
</protein>
<evidence type="ECO:0000313" key="1">
    <source>
        <dbReference type="EMBL" id="OLP56845.1"/>
    </source>
</evidence>
<dbReference type="EMBL" id="MKIO01000021">
    <property type="protein sequence ID" value="OLP56845.1"/>
    <property type="molecule type" value="Genomic_DNA"/>
</dbReference>
<comment type="caution">
    <text evidence="1">The sequence shown here is derived from an EMBL/GenBank/DDBJ whole genome shotgun (WGS) entry which is preliminary data.</text>
</comment>
<evidence type="ECO:0000313" key="2">
    <source>
        <dbReference type="Proteomes" id="UP000186143"/>
    </source>
</evidence>
<dbReference type="Proteomes" id="UP000186143">
    <property type="component" value="Unassembled WGS sequence"/>
</dbReference>
<accession>A0A1Q9ANE6</accession>
<reference evidence="1 2" key="1">
    <citation type="submission" date="2016-09" db="EMBL/GenBank/DDBJ databases">
        <title>Rhizobium sp. nov., a novel species isolated from the rice rhizosphere.</title>
        <authorList>
            <person name="Zhao J."/>
            <person name="Zhang X."/>
        </authorList>
    </citation>
    <scope>NUCLEOTIDE SEQUENCE [LARGE SCALE GENOMIC DNA]</scope>
    <source>
        <strain evidence="1 2">MH17</strain>
    </source>
</reference>
<name>A0A1Q9ANE6_9HYPH</name>
<organism evidence="1 2">
    <name type="scientific">Xaviernesmea rhizosphaerae</name>
    <dbReference type="NCBI Taxonomy" id="1672749"/>
    <lineage>
        <taxon>Bacteria</taxon>
        <taxon>Pseudomonadati</taxon>
        <taxon>Pseudomonadota</taxon>
        <taxon>Alphaproteobacteria</taxon>
        <taxon>Hyphomicrobiales</taxon>
        <taxon>Rhizobiaceae</taxon>
        <taxon>Rhizobium/Agrobacterium group</taxon>
        <taxon>Xaviernesmea</taxon>
    </lineage>
</organism>
<dbReference type="OrthoDB" id="8456979at2"/>